<dbReference type="RefSeq" id="WP_090165335.1">
    <property type="nucleotide sequence ID" value="NZ_FOFB01000002.1"/>
</dbReference>
<dbReference type="STRING" id="478744.SAMN05444359_102152"/>
<dbReference type="OrthoDB" id="2599194at2"/>
<evidence type="ECO:0008006" key="3">
    <source>
        <dbReference type="Google" id="ProtNLM"/>
    </source>
</evidence>
<sequence length="151" mass="16846">MYPSIFDTATTEAMLTRLEGISADTTPQWGKMNAGQMLAHLNVAYDITNGKLPVSYNPFMRLMLKMFVKKIVVGSKPYAKNGQTAPVFIIEGDRDFATEKAKLIANMNAVEAEGAAAYEGRVSPSFGKMSSQEWSNQFWKHMDHHFTQFGV</sequence>
<reference evidence="2" key="1">
    <citation type="submission" date="2016-10" db="EMBL/GenBank/DDBJ databases">
        <authorList>
            <person name="Varghese N."/>
            <person name="Submissions S."/>
        </authorList>
    </citation>
    <scope>NUCLEOTIDE SEQUENCE [LARGE SCALE GENOMIC DNA]</scope>
    <source>
        <strain evidence="2">DSM 24740</strain>
    </source>
</reference>
<gene>
    <name evidence="1" type="ORF">SAMN05444359_102152</name>
</gene>
<keyword evidence="2" id="KW-1185">Reference proteome</keyword>
<proteinExistence type="predicted"/>
<dbReference type="AlphaFoldDB" id="A0A1H9AN91"/>
<evidence type="ECO:0000313" key="2">
    <source>
        <dbReference type="Proteomes" id="UP000199021"/>
    </source>
</evidence>
<dbReference type="Proteomes" id="UP000199021">
    <property type="component" value="Unassembled WGS sequence"/>
</dbReference>
<evidence type="ECO:0000313" key="1">
    <source>
        <dbReference type="EMBL" id="SEP77833.1"/>
    </source>
</evidence>
<dbReference type="InParanoid" id="A0A1H9AN91"/>
<accession>A0A1H9AN91</accession>
<dbReference type="InterPro" id="IPR011463">
    <property type="entry name" value="DUF1569"/>
</dbReference>
<name>A0A1H9AN91_9BACT</name>
<dbReference type="Pfam" id="PF07606">
    <property type="entry name" value="DUF1569"/>
    <property type="match status" value="1"/>
</dbReference>
<protein>
    <recommendedName>
        <fullName evidence="3">DUF1569 domain-containing protein</fullName>
    </recommendedName>
</protein>
<dbReference type="EMBL" id="FOFB01000002">
    <property type="protein sequence ID" value="SEP77833.1"/>
    <property type="molecule type" value="Genomic_DNA"/>
</dbReference>
<organism evidence="1 2">
    <name type="scientific">Neolewinella agarilytica</name>
    <dbReference type="NCBI Taxonomy" id="478744"/>
    <lineage>
        <taxon>Bacteria</taxon>
        <taxon>Pseudomonadati</taxon>
        <taxon>Bacteroidota</taxon>
        <taxon>Saprospiria</taxon>
        <taxon>Saprospirales</taxon>
        <taxon>Lewinellaceae</taxon>
        <taxon>Neolewinella</taxon>
    </lineage>
</organism>